<sequence>MTLALIPARGGSKGIPRKNIRSIAGKPLIAWTIEAARAAEGIERVVVSTEDEEIAEIAREWGADVPFMRPAEFASDEAPGTAPVLHALEQLPEHDDLVLLQATSPLRTAAQIDALLAFAEKSGASSVVSVREVDDHPAWMFYRDANGGLDRYDTSVDAARRQDLSELYTLNGAMYWNTAARLRETEILVGADTLGFVMDAESSVDIDTMLDWRIAELLLADASRG</sequence>
<dbReference type="Proteomes" id="UP000429229">
    <property type="component" value="Unassembled WGS sequence"/>
</dbReference>
<name>A0A6I4U4N6_9SPHN</name>
<dbReference type="CDD" id="cd02513">
    <property type="entry name" value="CMP-NeuAc_Synthase"/>
    <property type="match status" value="1"/>
</dbReference>
<evidence type="ECO:0000313" key="2">
    <source>
        <dbReference type="Proteomes" id="UP000429229"/>
    </source>
</evidence>
<dbReference type="Pfam" id="PF02348">
    <property type="entry name" value="CTP_transf_3"/>
    <property type="match status" value="1"/>
</dbReference>
<dbReference type="SUPFAM" id="SSF53448">
    <property type="entry name" value="Nucleotide-diphospho-sugar transferases"/>
    <property type="match status" value="1"/>
</dbReference>
<reference evidence="1 2" key="1">
    <citation type="submission" date="2019-12" db="EMBL/GenBank/DDBJ databases">
        <title>Genomic-based taxomic classification of the family Erythrobacteraceae.</title>
        <authorList>
            <person name="Xu L."/>
        </authorList>
    </citation>
    <scope>NUCLEOTIDE SEQUENCE [LARGE SCALE GENOMIC DNA]</scope>
    <source>
        <strain evidence="1 2">LMG 29519</strain>
    </source>
</reference>
<dbReference type="RefSeq" id="WP_160617475.1">
    <property type="nucleotide sequence ID" value="NZ_WTYR01000001.1"/>
</dbReference>
<evidence type="ECO:0000313" key="1">
    <source>
        <dbReference type="EMBL" id="MXP10918.1"/>
    </source>
</evidence>
<keyword evidence="1" id="KW-0808">Transferase</keyword>
<dbReference type="Gene3D" id="3.90.550.10">
    <property type="entry name" value="Spore Coat Polysaccharide Biosynthesis Protein SpsA, Chain A"/>
    <property type="match status" value="1"/>
</dbReference>
<comment type="caution">
    <text evidence="1">The sequence shown here is derived from an EMBL/GenBank/DDBJ whole genome shotgun (WGS) entry which is preliminary data.</text>
</comment>
<dbReference type="PANTHER" id="PTHR21485:SF6">
    <property type="entry name" value="N-ACYLNEURAMINATE CYTIDYLYLTRANSFERASE-RELATED"/>
    <property type="match status" value="1"/>
</dbReference>
<proteinExistence type="predicted"/>
<dbReference type="GO" id="GO:0008781">
    <property type="term" value="F:N-acylneuraminate cytidylyltransferase activity"/>
    <property type="evidence" value="ECO:0007669"/>
    <property type="project" value="TreeGrafter"/>
</dbReference>
<dbReference type="PANTHER" id="PTHR21485">
    <property type="entry name" value="HAD SUPERFAMILY MEMBERS CMAS AND KDSC"/>
    <property type="match status" value="1"/>
</dbReference>
<dbReference type="AlphaFoldDB" id="A0A6I4U4N6"/>
<dbReference type="InterPro" id="IPR003329">
    <property type="entry name" value="Cytidylyl_trans"/>
</dbReference>
<organism evidence="1 2">
    <name type="scientific">Alteriqipengyuania halimionae</name>
    <dbReference type="NCBI Taxonomy" id="1926630"/>
    <lineage>
        <taxon>Bacteria</taxon>
        <taxon>Pseudomonadati</taxon>
        <taxon>Pseudomonadota</taxon>
        <taxon>Alphaproteobacteria</taxon>
        <taxon>Sphingomonadales</taxon>
        <taxon>Erythrobacteraceae</taxon>
        <taxon>Alteriqipengyuania</taxon>
    </lineage>
</organism>
<keyword evidence="2" id="KW-1185">Reference proteome</keyword>
<gene>
    <name evidence="1" type="ORF">GRI68_12080</name>
</gene>
<accession>A0A6I4U4N6</accession>
<dbReference type="EMBL" id="WTYR01000001">
    <property type="protein sequence ID" value="MXP10918.1"/>
    <property type="molecule type" value="Genomic_DNA"/>
</dbReference>
<dbReference type="InterPro" id="IPR050793">
    <property type="entry name" value="CMP-NeuNAc_synthase"/>
</dbReference>
<dbReference type="OrthoDB" id="9805604at2"/>
<protein>
    <submittedName>
        <fullName evidence="1">NTP transferase domain-containing protein</fullName>
    </submittedName>
</protein>
<dbReference type="InterPro" id="IPR029044">
    <property type="entry name" value="Nucleotide-diphossugar_trans"/>
</dbReference>